<feature type="compositionally biased region" description="Polar residues" evidence="1">
    <location>
        <begin position="1"/>
        <end position="12"/>
    </location>
</feature>
<name>X6L962_RETFI</name>
<dbReference type="EMBL" id="ASPP01048983">
    <property type="protein sequence ID" value="ETN97676.1"/>
    <property type="molecule type" value="Genomic_DNA"/>
</dbReference>
<evidence type="ECO:0000256" key="2">
    <source>
        <dbReference type="SAM" id="Phobius"/>
    </source>
</evidence>
<feature type="compositionally biased region" description="Basic and acidic residues" evidence="1">
    <location>
        <begin position="13"/>
        <end position="26"/>
    </location>
</feature>
<organism evidence="3 4">
    <name type="scientific">Reticulomyxa filosa</name>
    <dbReference type="NCBI Taxonomy" id="46433"/>
    <lineage>
        <taxon>Eukaryota</taxon>
        <taxon>Sar</taxon>
        <taxon>Rhizaria</taxon>
        <taxon>Retaria</taxon>
        <taxon>Foraminifera</taxon>
        <taxon>Monothalamids</taxon>
        <taxon>Reticulomyxidae</taxon>
        <taxon>Reticulomyxa</taxon>
    </lineage>
</organism>
<keyword evidence="2" id="KW-1133">Transmembrane helix</keyword>
<protein>
    <submittedName>
        <fullName evidence="3">Uncharacterized protein</fullName>
    </submittedName>
</protein>
<dbReference type="Proteomes" id="UP000023152">
    <property type="component" value="Unassembled WGS sequence"/>
</dbReference>
<keyword evidence="2" id="KW-0812">Transmembrane</keyword>
<evidence type="ECO:0000313" key="3">
    <source>
        <dbReference type="EMBL" id="ETN97676.1"/>
    </source>
</evidence>
<accession>X6L962</accession>
<keyword evidence="2" id="KW-0472">Membrane</keyword>
<comment type="caution">
    <text evidence="3">The sequence shown here is derived from an EMBL/GenBank/DDBJ whole genome shotgun (WGS) entry which is preliminary data.</text>
</comment>
<feature type="region of interest" description="Disordered" evidence="1">
    <location>
        <begin position="1"/>
        <end position="26"/>
    </location>
</feature>
<dbReference type="AlphaFoldDB" id="X6L962"/>
<evidence type="ECO:0000313" key="4">
    <source>
        <dbReference type="Proteomes" id="UP000023152"/>
    </source>
</evidence>
<sequence>MYAAFENQTQTGETKHGGSNDSKKKTMAEIKIQIRKRSNTITSKKQHLSTFTKTKPKIKERFLPFYTRATFFSCKEKTVIIVLSVSFGLFSFFQYNIFMRSMCNTDHFDARLYNDSNQKFKNLYLFVKYANHNDRVLFTNCIISYIEIILLPLKANNVNKSFTKLKKKLMPEPKIKSLFFLRNVLCLVTETHNCHLNEKKSENDYLVCSGIFYLRFVYKLNK</sequence>
<gene>
    <name evidence="3" type="ORF">RFI_39853</name>
</gene>
<evidence type="ECO:0000256" key="1">
    <source>
        <dbReference type="SAM" id="MobiDB-lite"/>
    </source>
</evidence>
<reference evidence="3 4" key="1">
    <citation type="journal article" date="2013" name="Curr. Biol.">
        <title>The Genome of the Foraminiferan Reticulomyxa filosa.</title>
        <authorList>
            <person name="Glockner G."/>
            <person name="Hulsmann N."/>
            <person name="Schleicher M."/>
            <person name="Noegel A.A."/>
            <person name="Eichinger L."/>
            <person name="Gallinger C."/>
            <person name="Pawlowski J."/>
            <person name="Sierra R."/>
            <person name="Euteneuer U."/>
            <person name="Pillet L."/>
            <person name="Moustafa A."/>
            <person name="Platzer M."/>
            <person name="Groth M."/>
            <person name="Szafranski K."/>
            <person name="Schliwa M."/>
        </authorList>
    </citation>
    <scope>NUCLEOTIDE SEQUENCE [LARGE SCALE GENOMIC DNA]</scope>
</reference>
<feature type="transmembrane region" description="Helical" evidence="2">
    <location>
        <begin position="78"/>
        <end position="98"/>
    </location>
</feature>
<proteinExistence type="predicted"/>
<keyword evidence="4" id="KW-1185">Reference proteome</keyword>